<evidence type="ECO:0000313" key="2">
    <source>
        <dbReference type="EMBL" id="KJV06129.1"/>
    </source>
</evidence>
<reference evidence="3" key="1">
    <citation type="submission" date="2015-03" db="EMBL/GenBank/DDBJ databases">
        <title>Draft genome sequence of a novel methanotroph (Sn10-6) isolated from flooded ricefield rhizosphere in India.</title>
        <authorList>
            <person name="Pandit P.S."/>
            <person name="Pore S.D."/>
            <person name="Arora P."/>
            <person name="Kapse N.G."/>
            <person name="Dhakephalkar P.K."/>
            <person name="Rahalkar M.C."/>
        </authorList>
    </citation>
    <scope>NUCLEOTIDE SEQUENCE [LARGE SCALE GENOMIC DNA]</scope>
    <source>
        <strain evidence="3">Sn10-6</strain>
    </source>
</reference>
<evidence type="ECO:0000256" key="1">
    <source>
        <dbReference type="SAM" id="SignalP"/>
    </source>
</evidence>
<dbReference type="Proteomes" id="UP000033684">
    <property type="component" value="Unassembled WGS sequence"/>
</dbReference>
<keyword evidence="1" id="KW-0732">Signal</keyword>
<evidence type="ECO:0000313" key="3">
    <source>
        <dbReference type="Proteomes" id="UP000033684"/>
    </source>
</evidence>
<dbReference type="EMBL" id="LAJX01000133">
    <property type="protein sequence ID" value="KJV06129.1"/>
    <property type="molecule type" value="Genomic_DNA"/>
</dbReference>
<gene>
    <name evidence="2" type="ORF">VZ94_13345</name>
</gene>
<dbReference type="RefSeq" id="WP_045779600.1">
    <property type="nucleotide sequence ID" value="NZ_LAJX01000133.1"/>
</dbReference>
<dbReference type="PATRIC" id="fig|1632867.3.peg.988"/>
<sequence length="145" mass="16337">MINRIALFCLSLVFIPVSAEETPASFTTDAPNSEFAAVLENLETQYGETAASIKALHADIEQLRVGLAQIRANIHYYQTQIDKENKELANQVKAAYLIGQQEQLKLMLNQQDPALSSRMLIYYQYINKDRLARLTAIEKKTCAAQ</sequence>
<dbReference type="AlphaFoldDB" id="A0A0F3IKP5"/>
<organism evidence="2 3">
    <name type="scientific">Methylocucumis oryzae</name>
    <dbReference type="NCBI Taxonomy" id="1632867"/>
    <lineage>
        <taxon>Bacteria</taxon>
        <taxon>Pseudomonadati</taxon>
        <taxon>Pseudomonadota</taxon>
        <taxon>Gammaproteobacteria</taxon>
        <taxon>Methylococcales</taxon>
        <taxon>Methylococcaceae</taxon>
        <taxon>Methylocucumis</taxon>
    </lineage>
</organism>
<evidence type="ECO:0008006" key="4">
    <source>
        <dbReference type="Google" id="ProtNLM"/>
    </source>
</evidence>
<proteinExistence type="predicted"/>
<dbReference type="Gene3D" id="6.10.250.3150">
    <property type="match status" value="1"/>
</dbReference>
<reference evidence="2 3" key="2">
    <citation type="journal article" date="2016" name="Microb. Ecol.">
        <title>Genome Characteristics of a Novel Type I Methanotroph (Sn10-6) Isolated from a Flooded Indian Rice Field.</title>
        <authorList>
            <person name="Rahalkar M.C."/>
            <person name="Pandit P.S."/>
            <person name="Dhakephalkar P.K."/>
            <person name="Pore S."/>
            <person name="Arora P."/>
            <person name="Kapse N."/>
        </authorList>
    </citation>
    <scope>NUCLEOTIDE SEQUENCE [LARGE SCALE GENOMIC DNA]</scope>
    <source>
        <strain evidence="2 3">Sn10-6</strain>
    </source>
</reference>
<protein>
    <recommendedName>
        <fullName evidence="4">YbgF trimerisation domain-containing protein</fullName>
    </recommendedName>
</protein>
<accession>A0A0F3IKP5</accession>
<feature type="signal peptide" evidence="1">
    <location>
        <begin position="1"/>
        <end position="19"/>
    </location>
</feature>
<name>A0A0F3IKP5_9GAMM</name>
<dbReference type="OrthoDB" id="9784703at2"/>
<feature type="chain" id="PRO_5002462167" description="YbgF trimerisation domain-containing protein" evidence="1">
    <location>
        <begin position="20"/>
        <end position="145"/>
    </location>
</feature>
<keyword evidence="3" id="KW-1185">Reference proteome</keyword>
<comment type="caution">
    <text evidence="2">The sequence shown here is derived from an EMBL/GenBank/DDBJ whole genome shotgun (WGS) entry which is preliminary data.</text>
</comment>